<reference evidence="1 2" key="1">
    <citation type="submission" date="2020-02" db="EMBL/GenBank/DDBJ databases">
        <title>A chromosome-scale genome assembly of the black bullhead catfish (Ameiurus melas).</title>
        <authorList>
            <person name="Wen M."/>
            <person name="Zham M."/>
            <person name="Cabau C."/>
            <person name="Klopp C."/>
            <person name="Donnadieu C."/>
            <person name="Roques C."/>
            <person name="Bouchez O."/>
            <person name="Lampietro C."/>
            <person name="Jouanno E."/>
            <person name="Herpin A."/>
            <person name="Louis A."/>
            <person name="Berthelot C."/>
            <person name="Parey E."/>
            <person name="Roest-Crollius H."/>
            <person name="Braasch I."/>
            <person name="Postlethwait J."/>
            <person name="Robinson-Rechavi M."/>
            <person name="Echchiki A."/>
            <person name="Begum T."/>
            <person name="Montfort J."/>
            <person name="Schartl M."/>
            <person name="Bobe J."/>
            <person name="Guiguen Y."/>
        </authorList>
    </citation>
    <scope>NUCLEOTIDE SEQUENCE [LARGE SCALE GENOMIC DNA]</scope>
    <source>
        <strain evidence="1">M_S1</strain>
        <tissue evidence="1">Blood</tissue>
    </source>
</reference>
<accession>A0A7J6AYV8</accession>
<sequence length="70" mass="7739">MFKKQPVAQYQSSQPGQIHGLVTHCAAILRELEDLSVGPNRISGQACDCDFEPSETGICCRCVQTLIFRL</sequence>
<dbReference type="AlphaFoldDB" id="A0A7J6AYV8"/>
<dbReference type="Proteomes" id="UP000593565">
    <property type="component" value="Unassembled WGS sequence"/>
</dbReference>
<organism evidence="1 2">
    <name type="scientific">Ameiurus melas</name>
    <name type="common">Black bullhead</name>
    <name type="synonym">Silurus melas</name>
    <dbReference type="NCBI Taxonomy" id="219545"/>
    <lineage>
        <taxon>Eukaryota</taxon>
        <taxon>Metazoa</taxon>
        <taxon>Chordata</taxon>
        <taxon>Craniata</taxon>
        <taxon>Vertebrata</taxon>
        <taxon>Euteleostomi</taxon>
        <taxon>Actinopterygii</taxon>
        <taxon>Neopterygii</taxon>
        <taxon>Teleostei</taxon>
        <taxon>Ostariophysi</taxon>
        <taxon>Siluriformes</taxon>
        <taxon>Ictaluridae</taxon>
        <taxon>Ameiurus</taxon>
    </lineage>
</organism>
<evidence type="ECO:0000313" key="2">
    <source>
        <dbReference type="Proteomes" id="UP000593565"/>
    </source>
</evidence>
<evidence type="ECO:0000313" key="1">
    <source>
        <dbReference type="EMBL" id="KAF4087121.1"/>
    </source>
</evidence>
<comment type="caution">
    <text evidence="1">The sequence shown here is derived from an EMBL/GenBank/DDBJ whole genome shotgun (WGS) entry which is preliminary data.</text>
</comment>
<keyword evidence="2" id="KW-1185">Reference proteome</keyword>
<protein>
    <submittedName>
        <fullName evidence="1">Uncharacterized protein</fullName>
    </submittedName>
</protein>
<proteinExistence type="predicted"/>
<name>A0A7J6AYV8_AMEME</name>
<gene>
    <name evidence="1" type="ORF">AMELA_G00092420</name>
</gene>
<dbReference type="EMBL" id="JAAGNN010000007">
    <property type="protein sequence ID" value="KAF4087121.1"/>
    <property type="molecule type" value="Genomic_DNA"/>
</dbReference>